<dbReference type="EMBL" id="JACHMM010000001">
    <property type="protein sequence ID" value="MBB5790814.1"/>
    <property type="molecule type" value="Genomic_DNA"/>
</dbReference>
<dbReference type="AlphaFoldDB" id="A0A7W9LP09"/>
<accession>A0A7W9LP09</accession>
<sequence>MTDLDADGVSLRTVVANTSEWLAPSLRRDDGGRWVLTLTTTGRPHGFVDLSAVPPAFALLIEFVGAAGYELTPIRVSGLRRDCVAEIVFSGQPGGVVVTDNLGTLRFRQDLDDPAESSLFLGPGTDGRLVLDSGIYALAVGAVRNVLIEVSQRAYVSFLGWLRDPAQLPTVRLGFQMLAQAGQWGADQPPCPAVFGLKAPGGAYLRVTAGTSESKPSARLDVVGATALSVGAAVDISIGRPRRGVDPFSLSVRGAGGLSNVMLNGPTEVWIEAASRAHGLISQPFFGTNDLFAAPATVVTGLTGPWNLRRVEGSHVSGGLAGFELMSVAAADSGSRADTVRDAVVTGFSLASHTERRSAVAALESAHHIDPRIDRLPGAGRRYRWPRQLFLRRERDLVARLPEDAEFVDALARLARDKGAPGATRTKIAWCAYRLRHLSARSVWERLALTGYRLLGYGERPGPALLTWLVLALTATVLSAQVVGLGQSAFDEFLSYAFGPAGVLFQSGGPDQPHPWQYLVRAIVAVPLVTGLIALRNFRQAGTGVTRSVERRASSVTIMRRAEPLPAYLLVNASSTWSFVSSSATLSTVTS</sequence>
<dbReference type="Proteomes" id="UP000542813">
    <property type="component" value="Unassembled WGS sequence"/>
</dbReference>
<protein>
    <submittedName>
        <fullName evidence="1">Uncharacterized protein</fullName>
    </submittedName>
</protein>
<name>A0A7W9LP09_9ACTN</name>
<reference evidence="1 2" key="1">
    <citation type="submission" date="2020-08" db="EMBL/GenBank/DDBJ databases">
        <title>Sequencing the genomes of 1000 actinobacteria strains.</title>
        <authorList>
            <person name="Klenk H.-P."/>
        </authorList>
    </citation>
    <scope>NUCLEOTIDE SEQUENCE [LARGE SCALE GENOMIC DNA]</scope>
    <source>
        <strain evidence="1 2">DSM 102122</strain>
    </source>
</reference>
<comment type="caution">
    <text evidence="1">The sequence shown here is derived from an EMBL/GenBank/DDBJ whole genome shotgun (WGS) entry which is preliminary data.</text>
</comment>
<proteinExistence type="predicted"/>
<evidence type="ECO:0000313" key="2">
    <source>
        <dbReference type="Proteomes" id="UP000542813"/>
    </source>
</evidence>
<gene>
    <name evidence="1" type="ORF">HD601_005389</name>
</gene>
<organism evidence="1 2">
    <name type="scientific">Jiangella mangrovi</name>
    <dbReference type="NCBI Taxonomy" id="1524084"/>
    <lineage>
        <taxon>Bacteria</taxon>
        <taxon>Bacillati</taxon>
        <taxon>Actinomycetota</taxon>
        <taxon>Actinomycetes</taxon>
        <taxon>Jiangellales</taxon>
        <taxon>Jiangellaceae</taxon>
        <taxon>Jiangella</taxon>
    </lineage>
</organism>
<keyword evidence="2" id="KW-1185">Reference proteome</keyword>
<evidence type="ECO:0000313" key="1">
    <source>
        <dbReference type="EMBL" id="MBB5790814.1"/>
    </source>
</evidence>